<keyword evidence="4 7" id="KW-1133">Transmembrane helix</keyword>
<feature type="transmembrane region" description="Helical" evidence="7">
    <location>
        <begin position="119"/>
        <end position="143"/>
    </location>
</feature>
<keyword evidence="3 7" id="KW-0812">Transmembrane</keyword>
<reference evidence="8 9" key="1">
    <citation type="submission" date="2020-03" db="EMBL/GenBank/DDBJ databases">
        <title>A novel species.</title>
        <authorList>
            <person name="Gao J."/>
        </authorList>
    </citation>
    <scope>NUCLEOTIDE SEQUENCE [LARGE SCALE GENOMIC DNA]</scope>
    <source>
        <strain evidence="8 9">QMT-12</strain>
    </source>
</reference>
<feature type="transmembrane region" description="Helical" evidence="7">
    <location>
        <begin position="230"/>
        <end position="251"/>
    </location>
</feature>
<keyword evidence="5 7" id="KW-0472">Membrane</keyword>
<dbReference type="Pfam" id="PF13520">
    <property type="entry name" value="AA_permease_2"/>
    <property type="match status" value="1"/>
</dbReference>
<sequence>MRRTSVFGATRPQPVPGAEQVSDDNKQLADLGYEPVLARRMGGFGNFAVSFSVISVLGGCMALYGPGLIAGGPAVMLWGWAAVGFFVLFVGMALAEVTSAYPTSGAMFYMADQLGGRRWGFYTGWLNLLGLIGGIAVIDYGAALFTGAVLDLQWGIAVTAEETMVIFLVILLFHAILNLAGVRLVSVLNSISVWWHLAGVAVILGVLWIAPDSHQPASFVLGEFSNGTGWANPLYVTGIGLAIAQGTLVGYDASAHMSEETSRAAVSAPRGIVRSIWVSWAVGFVLLASMASAIQDYAATAASPVPPAQIFVDAVGTDGATLLLGVVIVVLLCGGNAEVAAGSRMVFAFSRDGALPGSGLWRRLSRNQTPHLAVWLVVAAACLITLPSLYSPTAFTAVSAINIIGMTPAYAIPIFLRLRHGKKFRKGPWHLGRWSRLVGWVAVIWVAFVTVLFCLPQRNPVTVETFNYAPVALVVVLLLAELRWPFARRAYNPPTPTPAAQDRVHVEEYI</sequence>
<organism evidence="8 9">
    <name type="scientific">Streptomyces liangshanensis</name>
    <dbReference type="NCBI Taxonomy" id="2717324"/>
    <lineage>
        <taxon>Bacteria</taxon>
        <taxon>Bacillati</taxon>
        <taxon>Actinomycetota</taxon>
        <taxon>Actinomycetes</taxon>
        <taxon>Kitasatosporales</taxon>
        <taxon>Streptomycetaceae</taxon>
        <taxon>Streptomyces</taxon>
    </lineage>
</organism>
<evidence type="ECO:0000256" key="2">
    <source>
        <dbReference type="ARBA" id="ARBA00022448"/>
    </source>
</evidence>
<feature type="transmembrane region" description="Helical" evidence="7">
    <location>
        <begin position="314"/>
        <end position="335"/>
    </location>
</feature>
<dbReference type="EMBL" id="CP050177">
    <property type="protein sequence ID" value="QIQ01441.1"/>
    <property type="molecule type" value="Genomic_DNA"/>
</dbReference>
<evidence type="ECO:0000313" key="9">
    <source>
        <dbReference type="Proteomes" id="UP000501179"/>
    </source>
</evidence>
<name>A0A6G9GTU5_9ACTN</name>
<dbReference type="InterPro" id="IPR004840">
    <property type="entry name" value="Amino_acid_permease_CS"/>
</dbReference>
<dbReference type="GO" id="GO:0006865">
    <property type="term" value="P:amino acid transport"/>
    <property type="evidence" value="ECO:0007669"/>
    <property type="project" value="InterPro"/>
</dbReference>
<feature type="transmembrane region" description="Helical" evidence="7">
    <location>
        <begin position="396"/>
        <end position="416"/>
    </location>
</feature>
<dbReference type="RefSeq" id="WP_167023458.1">
    <property type="nucleotide sequence ID" value="NZ_CP050177.1"/>
</dbReference>
<proteinExistence type="predicted"/>
<dbReference type="InterPro" id="IPR002293">
    <property type="entry name" value="AA/rel_permease1"/>
</dbReference>
<dbReference type="Proteomes" id="UP000501179">
    <property type="component" value="Chromosome"/>
</dbReference>
<feature type="transmembrane region" description="Helical" evidence="7">
    <location>
        <begin position="163"/>
        <end position="181"/>
    </location>
</feature>
<evidence type="ECO:0000313" key="8">
    <source>
        <dbReference type="EMBL" id="QIQ01441.1"/>
    </source>
</evidence>
<feature type="transmembrane region" description="Helical" evidence="7">
    <location>
        <begin position="193"/>
        <end position="210"/>
    </location>
</feature>
<dbReference type="KEGG" id="slia:HA039_03245"/>
<feature type="transmembrane region" description="Helical" evidence="7">
    <location>
        <begin position="437"/>
        <end position="455"/>
    </location>
</feature>
<feature type="region of interest" description="Disordered" evidence="6">
    <location>
        <begin position="1"/>
        <end position="21"/>
    </location>
</feature>
<feature type="transmembrane region" description="Helical" evidence="7">
    <location>
        <begin position="272"/>
        <end position="294"/>
    </location>
</feature>
<dbReference type="Gene3D" id="1.20.1740.10">
    <property type="entry name" value="Amino acid/polyamine transporter I"/>
    <property type="match status" value="1"/>
</dbReference>
<feature type="transmembrane region" description="Helical" evidence="7">
    <location>
        <begin position="467"/>
        <end position="484"/>
    </location>
</feature>
<feature type="transmembrane region" description="Helical" evidence="7">
    <location>
        <begin position="77"/>
        <end position="98"/>
    </location>
</feature>
<evidence type="ECO:0000256" key="5">
    <source>
        <dbReference type="ARBA" id="ARBA00023136"/>
    </source>
</evidence>
<dbReference type="PANTHER" id="PTHR45649">
    <property type="entry name" value="AMINO-ACID PERMEASE BAT1"/>
    <property type="match status" value="1"/>
</dbReference>
<keyword evidence="2" id="KW-0813">Transport</keyword>
<evidence type="ECO:0000256" key="1">
    <source>
        <dbReference type="ARBA" id="ARBA00004141"/>
    </source>
</evidence>
<gene>
    <name evidence="8" type="ORF">HA039_03245</name>
</gene>
<evidence type="ECO:0000256" key="7">
    <source>
        <dbReference type="SAM" id="Phobius"/>
    </source>
</evidence>
<evidence type="ECO:0000256" key="3">
    <source>
        <dbReference type="ARBA" id="ARBA00022692"/>
    </source>
</evidence>
<dbReference type="GO" id="GO:0022857">
    <property type="term" value="F:transmembrane transporter activity"/>
    <property type="evidence" value="ECO:0007669"/>
    <property type="project" value="InterPro"/>
</dbReference>
<comment type="subcellular location">
    <subcellularLocation>
        <location evidence="1">Membrane</location>
        <topology evidence="1">Multi-pass membrane protein</topology>
    </subcellularLocation>
</comment>
<dbReference type="PROSITE" id="PS00218">
    <property type="entry name" value="AMINO_ACID_PERMEASE_1"/>
    <property type="match status" value="1"/>
</dbReference>
<evidence type="ECO:0000256" key="4">
    <source>
        <dbReference type="ARBA" id="ARBA00022989"/>
    </source>
</evidence>
<dbReference type="PANTHER" id="PTHR45649:SF26">
    <property type="entry name" value="OS04G0435100 PROTEIN"/>
    <property type="match status" value="1"/>
</dbReference>
<dbReference type="AlphaFoldDB" id="A0A6G9GTU5"/>
<accession>A0A6G9GTU5</accession>
<evidence type="ECO:0000256" key="6">
    <source>
        <dbReference type="SAM" id="MobiDB-lite"/>
    </source>
</evidence>
<feature type="transmembrane region" description="Helical" evidence="7">
    <location>
        <begin position="372"/>
        <end position="390"/>
    </location>
</feature>
<protein>
    <submittedName>
        <fullName evidence="8">Amino acid permease</fullName>
    </submittedName>
</protein>
<keyword evidence="9" id="KW-1185">Reference proteome</keyword>
<feature type="transmembrane region" description="Helical" evidence="7">
    <location>
        <begin position="44"/>
        <end position="65"/>
    </location>
</feature>
<dbReference type="GO" id="GO:0016020">
    <property type="term" value="C:membrane"/>
    <property type="evidence" value="ECO:0007669"/>
    <property type="project" value="UniProtKB-SubCell"/>
</dbReference>
<dbReference type="PIRSF" id="PIRSF006060">
    <property type="entry name" value="AA_transporter"/>
    <property type="match status" value="1"/>
</dbReference>